<comment type="caution">
    <text evidence="2">The sequence shown here is derived from an EMBL/GenBank/DDBJ whole genome shotgun (WGS) entry which is preliminary data.</text>
</comment>
<feature type="domain" description="HTH luxR-type" evidence="1">
    <location>
        <begin position="476"/>
        <end position="541"/>
    </location>
</feature>
<dbReference type="CDD" id="cd06170">
    <property type="entry name" value="LuxR_C_like"/>
    <property type="match status" value="1"/>
</dbReference>
<evidence type="ECO:0000259" key="1">
    <source>
        <dbReference type="PROSITE" id="PS50043"/>
    </source>
</evidence>
<dbReference type="SUPFAM" id="SSF46894">
    <property type="entry name" value="C-terminal effector domain of the bipartite response regulators"/>
    <property type="match status" value="1"/>
</dbReference>
<gene>
    <name evidence="2" type="ORF">GCM10009749_04530</name>
</gene>
<organism evidence="2 3">
    <name type="scientific">Agromyces neolithicus</name>
    <dbReference type="NCBI Taxonomy" id="269420"/>
    <lineage>
        <taxon>Bacteria</taxon>
        <taxon>Bacillati</taxon>
        <taxon>Actinomycetota</taxon>
        <taxon>Actinomycetes</taxon>
        <taxon>Micrococcales</taxon>
        <taxon>Microbacteriaceae</taxon>
        <taxon>Agromyces</taxon>
    </lineage>
</organism>
<dbReference type="PANTHER" id="PTHR47691:SF3">
    <property type="entry name" value="HTH-TYPE TRANSCRIPTIONAL REGULATOR RV0890C-RELATED"/>
    <property type="match status" value="1"/>
</dbReference>
<keyword evidence="3" id="KW-1185">Reference proteome</keyword>
<sequence length="551" mass="59462">MDDSRVGRARIAFNTRAWRRAYDELSAASVDEALEVDDLERLASAAYLAGLDEESQAAWITAHEASANVGDVARAARCAFWLAFSLLNSGHLARGGGWIDRALRLLDDRRIECVERGYLRYASAMRATFSGNISAGYDAFHAAVEIGTLFRDAQLVALARIGEGRCLIHLGRIDDGLALLDEGIVAIESHDVSAIAVGDAYCTVIDGCNELMDIERTRAWTISLGRWVDDQPELMLYRGQCLLHRAEAMLLRGDWDAAIEQLEQLATRVARPPGRGIRGAAAYLTGELHRLRGRDHDAAVEYQRAGELGRDPQPGLALLRLAEGNVQAAAAAIRRAYREAGDSTARAQLAPGFVEVALAAGDVTAARSAVAELADVAEKLGTPLPESLHLTALGSVLLAEGQLSAALTALRAALRIWHELEAPYEAARTRVVIAAGCQAAGDLEGAEMELAAARHIFTRLGAVRAERDANARLSQIDPQSGVLTRREEEVLAHIAQGLTNRQIAKQLTISEKTAATHVTHILTKLGLPTRSAATAYAFEHGLTVSHQRPKR</sequence>
<dbReference type="PRINTS" id="PR00038">
    <property type="entry name" value="HTHLUXR"/>
</dbReference>
<proteinExistence type="predicted"/>
<dbReference type="EMBL" id="BAAANJ010000001">
    <property type="protein sequence ID" value="GAA1799792.1"/>
    <property type="molecule type" value="Genomic_DNA"/>
</dbReference>
<dbReference type="InterPro" id="IPR036388">
    <property type="entry name" value="WH-like_DNA-bd_sf"/>
</dbReference>
<dbReference type="InterPro" id="IPR016032">
    <property type="entry name" value="Sig_transdc_resp-reg_C-effctor"/>
</dbReference>
<evidence type="ECO:0000313" key="2">
    <source>
        <dbReference type="EMBL" id="GAA1799792.1"/>
    </source>
</evidence>
<dbReference type="SUPFAM" id="SSF48452">
    <property type="entry name" value="TPR-like"/>
    <property type="match status" value="2"/>
</dbReference>
<dbReference type="Proteomes" id="UP001500002">
    <property type="component" value="Unassembled WGS sequence"/>
</dbReference>
<reference evidence="3" key="1">
    <citation type="journal article" date="2019" name="Int. J. Syst. Evol. Microbiol.">
        <title>The Global Catalogue of Microorganisms (GCM) 10K type strain sequencing project: providing services to taxonomists for standard genome sequencing and annotation.</title>
        <authorList>
            <consortium name="The Broad Institute Genomics Platform"/>
            <consortium name="The Broad Institute Genome Sequencing Center for Infectious Disease"/>
            <person name="Wu L."/>
            <person name="Ma J."/>
        </authorList>
    </citation>
    <scope>NUCLEOTIDE SEQUENCE [LARGE SCALE GENOMIC DNA]</scope>
    <source>
        <strain evidence="3">JCM 14322</strain>
    </source>
</reference>
<dbReference type="InterPro" id="IPR011990">
    <property type="entry name" value="TPR-like_helical_dom_sf"/>
</dbReference>
<name>A0ABP4Y6U6_9MICO</name>
<dbReference type="Gene3D" id="1.25.40.10">
    <property type="entry name" value="Tetratricopeptide repeat domain"/>
    <property type="match status" value="1"/>
</dbReference>
<accession>A0ABP4Y6U6</accession>
<dbReference type="Pfam" id="PF00196">
    <property type="entry name" value="GerE"/>
    <property type="match status" value="1"/>
</dbReference>
<protein>
    <submittedName>
        <fullName evidence="2">LuxR C-terminal-related transcriptional regulator</fullName>
    </submittedName>
</protein>
<dbReference type="SMART" id="SM00421">
    <property type="entry name" value="HTH_LUXR"/>
    <property type="match status" value="1"/>
</dbReference>
<dbReference type="Gene3D" id="1.10.10.10">
    <property type="entry name" value="Winged helix-like DNA-binding domain superfamily/Winged helix DNA-binding domain"/>
    <property type="match status" value="1"/>
</dbReference>
<dbReference type="InterPro" id="IPR000792">
    <property type="entry name" value="Tscrpt_reg_LuxR_C"/>
</dbReference>
<dbReference type="PROSITE" id="PS50043">
    <property type="entry name" value="HTH_LUXR_2"/>
    <property type="match status" value="1"/>
</dbReference>
<dbReference type="PANTHER" id="PTHR47691">
    <property type="entry name" value="REGULATOR-RELATED"/>
    <property type="match status" value="1"/>
</dbReference>
<evidence type="ECO:0000313" key="3">
    <source>
        <dbReference type="Proteomes" id="UP001500002"/>
    </source>
</evidence>